<dbReference type="Proteomes" id="UP000253664">
    <property type="component" value="Unassembled WGS sequence"/>
</dbReference>
<proteinExistence type="predicted"/>
<reference evidence="1 2" key="1">
    <citation type="journal article" date="2015" name="BMC Genomics">
        <title>Insights from the genome of Ophiocordyceps polyrhachis-furcata to pathogenicity and host specificity in insect fungi.</title>
        <authorList>
            <person name="Wichadakul D."/>
            <person name="Kobmoo N."/>
            <person name="Ingsriswang S."/>
            <person name="Tangphatsornruang S."/>
            <person name="Chantasingh D."/>
            <person name="Luangsa-ard J.J."/>
            <person name="Eurwilaichitr L."/>
        </authorList>
    </citation>
    <scope>NUCLEOTIDE SEQUENCE [LARGE SCALE GENOMIC DNA]</scope>
    <source>
        <strain evidence="1 2">BCC 54312</strain>
    </source>
</reference>
<comment type="caution">
    <text evidence="1">The sequence shown here is derived from an EMBL/GenBank/DDBJ whole genome shotgun (WGS) entry which is preliminary data.</text>
</comment>
<name>A0A367LH55_9HYPO</name>
<organism evidence="1 2">
    <name type="scientific">Ophiocordyceps polyrhachis-furcata BCC 54312</name>
    <dbReference type="NCBI Taxonomy" id="1330021"/>
    <lineage>
        <taxon>Eukaryota</taxon>
        <taxon>Fungi</taxon>
        <taxon>Dikarya</taxon>
        <taxon>Ascomycota</taxon>
        <taxon>Pezizomycotina</taxon>
        <taxon>Sordariomycetes</taxon>
        <taxon>Hypocreomycetidae</taxon>
        <taxon>Hypocreales</taxon>
        <taxon>Ophiocordycipitaceae</taxon>
        <taxon>Ophiocordyceps</taxon>
    </lineage>
</organism>
<keyword evidence="2" id="KW-1185">Reference proteome</keyword>
<accession>A0A367LH55</accession>
<dbReference type="AlphaFoldDB" id="A0A367LH55"/>
<sequence length="77" mass="8464">MRRMDGCSGGQCDDGLWMDGGPVDEVQMGGATVYEYELRNRGLGLSPLATAHSRSLCPLSPLTRTPKWPNQTVRRGR</sequence>
<gene>
    <name evidence="1" type="ORF">L249_8081</name>
</gene>
<evidence type="ECO:0000313" key="2">
    <source>
        <dbReference type="Proteomes" id="UP000253664"/>
    </source>
</evidence>
<evidence type="ECO:0000313" key="1">
    <source>
        <dbReference type="EMBL" id="RCI13755.1"/>
    </source>
</evidence>
<protein>
    <submittedName>
        <fullName evidence="1">Uncharacterized protein</fullName>
    </submittedName>
</protein>
<dbReference type="EMBL" id="LKCN02000005">
    <property type="protein sequence ID" value="RCI13755.1"/>
    <property type="molecule type" value="Genomic_DNA"/>
</dbReference>